<evidence type="ECO:0000313" key="12">
    <source>
        <dbReference type="Proteomes" id="UP000759131"/>
    </source>
</evidence>
<feature type="domain" description="C2H2-type" evidence="10">
    <location>
        <begin position="318"/>
        <end position="342"/>
    </location>
</feature>
<dbReference type="AlphaFoldDB" id="A0A7R9LB94"/>
<evidence type="ECO:0000256" key="3">
    <source>
        <dbReference type="ARBA" id="ARBA00022771"/>
    </source>
</evidence>
<dbReference type="Proteomes" id="UP000759131">
    <property type="component" value="Unassembled WGS sequence"/>
</dbReference>
<name>A0A7R9LB94_9ACAR</name>
<feature type="compositionally biased region" description="Basic residues" evidence="9">
    <location>
        <begin position="96"/>
        <end position="106"/>
    </location>
</feature>
<protein>
    <recommendedName>
        <fullName evidence="10">C2H2-type domain-containing protein</fullName>
    </recommendedName>
</protein>
<keyword evidence="12" id="KW-1185">Reference proteome</keyword>
<dbReference type="EMBL" id="OC875324">
    <property type="protein sequence ID" value="CAD7638377.1"/>
    <property type="molecule type" value="Genomic_DNA"/>
</dbReference>
<feature type="compositionally biased region" description="Polar residues" evidence="9">
    <location>
        <begin position="62"/>
        <end position="73"/>
    </location>
</feature>
<evidence type="ECO:0000256" key="6">
    <source>
        <dbReference type="ARBA" id="ARBA00023163"/>
    </source>
</evidence>
<keyword evidence="2" id="KW-0479">Metal-binding</keyword>
<keyword evidence="6" id="KW-0804">Transcription</keyword>
<dbReference type="Gene3D" id="3.30.160.60">
    <property type="entry name" value="Classic Zinc Finger"/>
    <property type="match status" value="1"/>
</dbReference>
<evidence type="ECO:0000256" key="5">
    <source>
        <dbReference type="ARBA" id="ARBA00023015"/>
    </source>
</evidence>
<dbReference type="PANTHER" id="PTHR46179:SF13">
    <property type="entry name" value="C2H2-TYPE DOMAIN-CONTAINING PROTEIN"/>
    <property type="match status" value="1"/>
</dbReference>
<evidence type="ECO:0000259" key="10">
    <source>
        <dbReference type="PROSITE" id="PS50157"/>
    </source>
</evidence>
<keyword evidence="7" id="KW-0539">Nucleus</keyword>
<accession>A0A7R9LB94</accession>
<keyword evidence="3 8" id="KW-0863">Zinc-finger</keyword>
<feature type="non-terminal residue" evidence="11">
    <location>
        <position position="483"/>
    </location>
</feature>
<evidence type="ECO:0000256" key="1">
    <source>
        <dbReference type="ARBA" id="ARBA00004123"/>
    </source>
</evidence>
<feature type="compositionally biased region" description="Polar residues" evidence="9">
    <location>
        <begin position="132"/>
        <end position="152"/>
    </location>
</feature>
<evidence type="ECO:0000256" key="2">
    <source>
        <dbReference type="ARBA" id="ARBA00022723"/>
    </source>
</evidence>
<gene>
    <name evidence="11" type="ORF">OSB1V03_LOCUS17355</name>
</gene>
<evidence type="ECO:0000256" key="9">
    <source>
        <dbReference type="SAM" id="MobiDB-lite"/>
    </source>
</evidence>
<comment type="subcellular location">
    <subcellularLocation>
        <location evidence="1">Nucleus</location>
    </subcellularLocation>
</comment>
<dbReference type="InterPro" id="IPR013087">
    <property type="entry name" value="Znf_C2H2_type"/>
</dbReference>
<sequence>MPQSVDNAYGLETINGKVYYECFLCDKVVVKCEKDIVRHVFRDHLGSQPVATDDKTVASISAQNRDNANTQPKSLPRNERLIASRSPAHTSGQSLPKRRRNGRKHVVPNDQKLITDYWPVSRLQATKVKTIGSTHQTSAEPLSAPTTNQSDDQPMDNDFNVDTKRFSCLEKGCGKTFGFMQSLIQHRLKHSQRVDKTAANLTTKANTIPKAVRTSRTDYSGGYKWYDSFTGVQKIGHKWYKVHRLNDRSVNAQKESHRHDLNYRGLQSLKNLNQWYRCDPLRGQRYYRCLYETCTYGTYKSQQMAQHLHCKHFQTRRFPCRTPGCGHVYLTPQSLRQHERNHRCGFGTGRGGVMSGPCGNRNIFKYRIVMRGPDGRISAYECAFCHRRMRYDMTIKRHIHNQHLCPERVLWVECPPPTGDTDSGVQLSPVQTTAANDGSDGDDIQILDESLTTDGRRGRLLTTASPEVKQWLRERSVSTCTTE</sequence>
<evidence type="ECO:0000256" key="4">
    <source>
        <dbReference type="ARBA" id="ARBA00022833"/>
    </source>
</evidence>
<feature type="domain" description="C2H2-type" evidence="10">
    <location>
        <begin position="166"/>
        <end position="195"/>
    </location>
</feature>
<dbReference type="PROSITE" id="PS00028">
    <property type="entry name" value="ZINC_FINGER_C2H2_1"/>
    <property type="match status" value="3"/>
</dbReference>
<dbReference type="InterPro" id="IPR051061">
    <property type="entry name" value="Zinc_finger_trans_reg"/>
</dbReference>
<dbReference type="GO" id="GO:0005634">
    <property type="term" value="C:nucleus"/>
    <property type="evidence" value="ECO:0007669"/>
    <property type="project" value="UniProtKB-SubCell"/>
</dbReference>
<evidence type="ECO:0000256" key="8">
    <source>
        <dbReference type="PROSITE-ProRule" id="PRU00042"/>
    </source>
</evidence>
<dbReference type="OrthoDB" id="6516721at2759"/>
<evidence type="ECO:0000313" key="11">
    <source>
        <dbReference type="EMBL" id="CAD7638377.1"/>
    </source>
</evidence>
<evidence type="ECO:0000256" key="7">
    <source>
        <dbReference type="ARBA" id="ARBA00023242"/>
    </source>
</evidence>
<keyword evidence="5" id="KW-0805">Transcription regulation</keyword>
<feature type="region of interest" description="Disordered" evidence="9">
    <location>
        <begin position="62"/>
        <end position="108"/>
    </location>
</feature>
<proteinExistence type="predicted"/>
<dbReference type="GO" id="GO:0006357">
    <property type="term" value="P:regulation of transcription by RNA polymerase II"/>
    <property type="evidence" value="ECO:0007669"/>
    <property type="project" value="TreeGrafter"/>
</dbReference>
<reference evidence="11" key="1">
    <citation type="submission" date="2020-11" db="EMBL/GenBank/DDBJ databases">
        <authorList>
            <person name="Tran Van P."/>
        </authorList>
    </citation>
    <scope>NUCLEOTIDE SEQUENCE</scope>
</reference>
<keyword evidence="4" id="KW-0862">Zinc</keyword>
<feature type="region of interest" description="Disordered" evidence="9">
    <location>
        <begin position="132"/>
        <end position="155"/>
    </location>
</feature>
<organism evidence="11">
    <name type="scientific">Medioppia subpectinata</name>
    <dbReference type="NCBI Taxonomy" id="1979941"/>
    <lineage>
        <taxon>Eukaryota</taxon>
        <taxon>Metazoa</taxon>
        <taxon>Ecdysozoa</taxon>
        <taxon>Arthropoda</taxon>
        <taxon>Chelicerata</taxon>
        <taxon>Arachnida</taxon>
        <taxon>Acari</taxon>
        <taxon>Acariformes</taxon>
        <taxon>Sarcoptiformes</taxon>
        <taxon>Oribatida</taxon>
        <taxon>Brachypylina</taxon>
        <taxon>Oppioidea</taxon>
        <taxon>Oppiidae</taxon>
        <taxon>Medioppia</taxon>
    </lineage>
</organism>
<dbReference type="EMBL" id="CAJPIZ010020749">
    <property type="protein sequence ID" value="CAG2117402.1"/>
    <property type="molecule type" value="Genomic_DNA"/>
</dbReference>
<dbReference type="SMART" id="SM00355">
    <property type="entry name" value="ZnF_C2H2"/>
    <property type="match status" value="5"/>
</dbReference>
<dbReference type="PANTHER" id="PTHR46179">
    <property type="entry name" value="ZINC FINGER PROTEIN"/>
    <property type="match status" value="1"/>
</dbReference>
<dbReference type="PROSITE" id="PS50157">
    <property type="entry name" value="ZINC_FINGER_C2H2_2"/>
    <property type="match status" value="2"/>
</dbReference>
<dbReference type="GO" id="GO:0008270">
    <property type="term" value="F:zinc ion binding"/>
    <property type="evidence" value="ECO:0007669"/>
    <property type="project" value="UniProtKB-KW"/>
</dbReference>